<gene>
    <name evidence="1" type="ORF">ACAOBT_LOCUS10509</name>
</gene>
<dbReference type="AlphaFoldDB" id="A0A9P0KDU0"/>
<name>A0A9P0KDU0_ACAOB</name>
<proteinExistence type="predicted"/>
<dbReference type="Proteomes" id="UP001152888">
    <property type="component" value="Unassembled WGS sequence"/>
</dbReference>
<sequence length="65" mass="7476">MKNHQQTYHIIPQVIFSKKLHEQDTTVFRSTTHLRSEETEQSIPDPVSKTLSCTCYSNTSSNHGK</sequence>
<keyword evidence="2" id="KW-1185">Reference proteome</keyword>
<accession>A0A9P0KDU0</accession>
<comment type="caution">
    <text evidence="1">The sequence shown here is derived from an EMBL/GenBank/DDBJ whole genome shotgun (WGS) entry which is preliminary data.</text>
</comment>
<evidence type="ECO:0000313" key="1">
    <source>
        <dbReference type="EMBL" id="CAH1973368.1"/>
    </source>
</evidence>
<protein>
    <submittedName>
        <fullName evidence="1">Uncharacterized protein</fullName>
    </submittedName>
</protein>
<dbReference type="EMBL" id="CAKOFQ010006808">
    <property type="protein sequence ID" value="CAH1973368.1"/>
    <property type="molecule type" value="Genomic_DNA"/>
</dbReference>
<reference evidence="1" key="1">
    <citation type="submission" date="2022-03" db="EMBL/GenBank/DDBJ databases">
        <authorList>
            <person name="Sayadi A."/>
        </authorList>
    </citation>
    <scope>NUCLEOTIDE SEQUENCE</scope>
</reference>
<evidence type="ECO:0000313" key="2">
    <source>
        <dbReference type="Proteomes" id="UP001152888"/>
    </source>
</evidence>
<organism evidence="1 2">
    <name type="scientific">Acanthoscelides obtectus</name>
    <name type="common">Bean weevil</name>
    <name type="synonym">Bruchus obtectus</name>
    <dbReference type="NCBI Taxonomy" id="200917"/>
    <lineage>
        <taxon>Eukaryota</taxon>
        <taxon>Metazoa</taxon>
        <taxon>Ecdysozoa</taxon>
        <taxon>Arthropoda</taxon>
        <taxon>Hexapoda</taxon>
        <taxon>Insecta</taxon>
        <taxon>Pterygota</taxon>
        <taxon>Neoptera</taxon>
        <taxon>Endopterygota</taxon>
        <taxon>Coleoptera</taxon>
        <taxon>Polyphaga</taxon>
        <taxon>Cucujiformia</taxon>
        <taxon>Chrysomeloidea</taxon>
        <taxon>Chrysomelidae</taxon>
        <taxon>Bruchinae</taxon>
        <taxon>Bruchini</taxon>
        <taxon>Acanthoscelides</taxon>
    </lineage>
</organism>